<feature type="binding site" evidence="6">
    <location>
        <position position="288"/>
    </location>
    <ligand>
        <name>FAD</name>
        <dbReference type="ChEBI" id="CHEBI:57692"/>
    </ligand>
</feature>
<dbReference type="SMART" id="SM00893">
    <property type="entry name" value="ETF"/>
    <property type="match status" value="1"/>
</dbReference>
<comment type="cofactor">
    <cofactor evidence="6">
        <name>FAD</name>
        <dbReference type="ChEBI" id="CHEBI:57692"/>
    </cofactor>
    <text evidence="6">Binds 1 FAD per dimer.</text>
</comment>
<dbReference type="OrthoDB" id="9770286at2"/>
<dbReference type="AlphaFoldDB" id="S0ESY7"/>
<dbReference type="InterPro" id="IPR014730">
    <property type="entry name" value="ETF_a/b_N"/>
</dbReference>
<dbReference type="CDD" id="cd01715">
    <property type="entry name" value="ETF_alpha"/>
    <property type="match status" value="1"/>
</dbReference>
<evidence type="ECO:0000256" key="4">
    <source>
        <dbReference type="ARBA" id="ARBA00022827"/>
    </source>
</evidence>
<evidence type="ECO:0000256" key="1">
    <source>
        <dbReference type="ARBA" id="ARBA00005817"/>
    </source>
</evidence>
<evidence type="ECO:0000256" key="6">
    <source>
        <dbReference type="PIRSR" id="PIRSR000089-1"/>
    </source>
</evidence>
<keyword evidence="2" id="KW-0813">Transport</keyword>
<proteinExistence type="inferred from homology"/>
<dbReference type="STRING" id="454171.CP488_00574"/>
<feature type="binding site" evidence="6">
    <location>
        <begin position="250"/>
        <end position="254"/>
    </location>
    <ligand>
        <name>FAD</name>
        <dbReference type="ChEBI" id="CHEBI:57692"/>
    </ligand>
</feature>
<accession>S0ESY7</accession>
<dbReference type="RefSeq" id="WP_016481971.1">
    <property type="nucleotide sequence ID" value="NC_021487.1"/>
</dbReference>
<dbReference type="InterPro" id="IPR014731">
    <property type="entry name" value="ETF_asu_C"/>
</dbReference>
<dbReference type="SUPFAM" id="SSF52467">
    <property type="entry name" value="DHS-like NAD/FAD-binding domain"/>
    <property type="match status" value="1"/>
</dbReference>
<feature type="binding site" evidence="6">
    <location>
        <position position="210"/>
    </location>
    <ligand>
        <name>FAD</name>
        <dbReference type="ChEBI" id="CHEBI:57692"/>
    </ligand>
</feature>
<dbReference type="Gene3D" id="3.40.50.620">
    <property type="entry name" value="HUPs"/>
    <property type="match status" value="1"/>
</dbReference>
<dbReference type="PANTHER" id="PTHR43153">
    <property type="entry name" value="ELECTRON TRANSFER FLAVOPROTEIN ALPHA"/>
    <property type="match status" value="1"/>
</dbReference>
<dbReference type="InterPro" id="IPR014729">
    <property type="entry name" value="Rossmann-like_a/b/a_fold"/>
</dbReference>
<keyword evidence="9" id="KW-1185">Reference proteome</keyword>
<dbReference type="KEGG" id="ccz:CCALI_00580"/>
<feature type="binding site" evidence="6">
    <location>
        <begin position="236"/>
        <end position="237"/>
    </location>
    <ligand>
        <name>FAD</name>
        <dbReference type="ChEBI" id="CHEBI:57692"/>
    </ligand>
</feature>
<dbReference type="EMBL" id="HF951689">
    <property type="protein sequence ID" value="CCW34409.1"/>
    <property type="molecule type" value="Genomic_DNA"/>
</dbReference>
<gene>
    <name evidence="8" type="ORF">CCALI_00580</name>
</gene>
<evidence type="ECO:0000256" key="5">
    <source>
        <dbReference type="ARBA" id="ARBA00022982"/>
    </source>
</evidence>
<dbReference type="HOGENOM" id="CLU_034178_0_1_0"/>
<dbReference type="FunFam" id="3.40.50.1220:FF:000001">
    <property type="entry name" value="Electron transfer flavoprotein, alpha subunit"/>
    <property type="match status" value="1"/>
</dbReference>
<dbReference type="FunCoup" id="S0ESY7">
    <property type="interactions" value="302"/>
</dbReference>
<name>S0ESY7_CHTCT</name>
<feature type="binding site" evidence="6">
    <location>
        <begin position="267"/>
        <end position="274"/>
    </location>
    <ligand>
        <name>FAD</name>
        <dbReference type="ChEBI" id="CHEBI:57692"/>
    </ligand>
</feature>
<dbReference type="Pfam" id="PF01012">
    <property type="entry name" value="ETF"/>
    <property type="match status" value="1"/>
</dbReference>
<dbReference type="InterPro" id="IPR029035">
    <property type="entry name" value="DHS-like_NAD/FAD-binding_dom"/>
</dbReference>
<keyword evidence="5" id="KW-0249">Electron transport</keyword>
<keyword evidence="3" id="KW-0285">Flavoprotein</keyword>
<organism evidence="8 9">
    <name type="scientific">Chthonomonas calidirosea (strain DSM 23976 / ICMP 18418 / T49)</name>
    <dbReference type="NCBI Taxonomy" id="1303518"/>
    <lineage>
        <taxon>Bacteria</taxon>
        <taxon>Bacillati</taxon>
        <taxon>Armatimonadota</taxon>
        <taxon>Chthonomonadia</taxon>
        <taxon>Chthonomonadales</taxon>
        <taxon>Chthonomonadaceae</taxon>
        <taxon>Chthonomonas</taxon>
    </lineage>
</organism>
<dbReference type="PROSITE" id="PS00696">
    <property type="entry name" value="ETF_ALPHA"/>
    <property type="match status" value="1"/>
</dbReference>
<dbReference type="PIRSF" id="PIRSF000089">
    <property type="entry name" value="Electra_flavoP_a"/>
    <property type="match status" value="1"/>
</dbReference>
<dbReference type="Gene3D" id="3.40.50.1220">
    <property type="entry name" value="TPP-binding domain"/>
    <property type="match status" value="1"/>
</dbReference>
<evidence type="ECO:0000256" key="3">
    <source>
        <dbReference type="ARBA" id="ARBA00022630"/>
    </source>
</evidence>
<dbReference type="InterPro" id="IPR001308">
    <property type="entry name" value="ETF_a/FixB"/>
</dbReference>
<dbReference type="SUPFAM" id="SSF52402">
    <property type="entry name" value="Adenine nucleotide alpha hydrolases-like"/>
    <property type="match status" value="1"/>
</dbReference>
<dbReference type="InParanoid" id="S0ESY7"/>
<dbReference type="GO" id="GO:0050660">
    <property type="term" value="F:flavin adenine dinucleotide binding"/>
    <property type="evidence" value="ECO:0007669"/>
    <property type="project" value="InterPro"/>
</dbReference>
<reference evidence="9" key="1">
    <citation type="submission" date="2013-03" db="EMBL/GenBank/DDBJ databases">
        <title>Genome sequence of Chthonomonas calidirosea, the first sequenced genome from the Armatimonadetes phylum (formally candidate division OP10).</title>
        <authorList>
            <person name="Lee K.C.Y."/>
            <person name="Morgan X.C."/>
            <person name="Dunfield P.F."/>
            <person name="Tamas I."/>
            <person name="Houghton K.M."/>
            <person name="Vyssotski M."/>
            <person name="Ryan J.L.J."/>
            <person name="Lagutin K."/>
            <person name="McDonald I.R."/>
            <person name="Stott M.B."/>
        </authorList>
    </citation>
    <scope>NUCLEOTIDE SEQUENCE [LARGE SCALE GENOMIC DNA]</scope>
    <source>
        <strain evidence="9">DSM 23976 / ICMP 18418 / T49</strain>
    </source>
</reference>
<evidence type="ECO:0000259" key="7">
    <source>
        <dbReference type="SMART" id="SM00893"/>
    </source>
</evidence>
<dbReference type="Pfam" id="PF00766">
    <property type="entry name" value="ETF_alpha"/>
    <property type="match status" value="1"/>
</dbReference>
<dbReference type="InterPro" id="IPR033947">
    <property type="entry name" value="ETF_alpha_N"/>
</dbReference>
<evidence type="ECO:0000313" key="9">
    <source>
        <dbReference type="Proteomes" id="UP000014227"/>
    </source>
</evidence>
<dbReference type="GO" id="GO:0033539">
    <property type="term" value="P:fatty acid beta-oxidation using acyl-CoA dehydrogenase"/>
    <property type="evidence" value="ECO:0007669"/>
    <property type="project" value="TreeGrafter"/>
</dbReference>
<keyword evidence="4 6" id="KW-0274">FAD</keyword>
<sequence length="318" mass="34019">MTKWIVLADTNGETVLQTTLSAIGFAQQFAPNNFSLLIIGGTTVLDALEPWRRYGAEKLLIGSLTELAHPTADKVAPIVVKAMQSEGASWLVGPASSFGRDLLPRVAGLLDLPMLSEIMRAERDEAGFLFQRPAYAGNLIETYRPVANRGILSIRTSAFYAATTDSLSPVEILQLDPSELPTSTRWMGQEKSHKQRPELSSARVVVSGGRPLKDAETFERLIGGLADRLGGAVGATRAAVDSGIAPNELQIGQTGRVVAPDLYIAVGISGSVQHLAGMKDSKVIVAINNDPNAPIFEVADYGLVADLYEAVPELLEKL</sequence>
<comment type="similarity">
    <text evidence="1">Belongs to the ETF alpha-subunit/FixB family.</text>
</comment>
<evidence type="ECO:0000313" key="8">
    <source>
        <dbReference type="EMBL" id="CCW34409.1"/>
    </source>
</evidence>
<feature type="domain" description="Electron transfer flavoprotein alpha/beta-subunit N-terminal" evidence="7">
    <location>
        <begin position="3"/>
        <end position="184"/>
    </location>
</feature>
<dbReference type="eggNOG" id="COG2025">
    <property type="taxonomic scope" value="Bacteria"/>
</dbReference>
<evidence type="ECO:0000256" key="2">
    <source>
        <dbReference type="ARBA" id="ARBA00022448"/>
    </source>
</evidence>
<dbReference type="Proteomes" id="UP000014227">
    <property type="component" value="Chromosome I"/>
</dbReference>
<protein>
    <submittedName>
        <fullName evidence="8">Electron transfer flavoprotein alpha subunit apoprotein</fullName>
    </submittedName>
</protein>
<dbReference type="PATRIC" id="fig|1303518.3.peg.587"/>
<dbReference type="GO" id="GO:0009055">
    <property type="term" value="F:electron transfer activity"/>
    <property type="evidence" value="ECO:0007669"/>
    <property type="project" value="InterPro"/>
</dbReference>
<dbReference type="InterPro" id="IPR018206">
    <property type="entry name" value="ETF_asu_C_CS"/>
</dbReference>
<dbReference type="PANTHER" id="PTHR43153:SF1">
    <property type="entry name" value="ELECTRON TRANSFER FLAVOPROTEIN SUBUNIT ALPHA, MITOCHONDRIAL"/>
    <property type="match status" value="1"/>
</dbReference>